<dbReference type="EMBL" id="KV020294">
    <property type="protein sequence ID" value="KZV14645.1"/>
    <property type="molecule type" value="Genomic_DNA"/>
</dbReference>
<proteinExistence type="predicted"/>
<name>A0A2Z7A6P2_9LAMI</name>
<reference evidence="1 2" key="1">
    <citation type="journal article" date="2015" name="Proc. Natl. Acad. Sci. U.S.A.">
        <title>The resurrection genome of Boea hygrometrica: A blueprint for survival of dehydration.</title>
        <authorList>
            <person name="Xiao L."/>
            <person name="Yang G."/>
            <person name="Zhang L."/>
            <person name="Yang X."/>
            <person name="Zhao S."/>
            <person name="Ji Z."/>
            <person name="Zhou Q."/>
            <person name="Hu M."/>
            <person name="Wang Y."/>
            <person name="Chen M."/>
            <person name="Xu Y."/>
            <person name="Jin H."/>
            <person name="Xiao X."/>
            <person name="Hu G."/>
            <person name="Bao F."/>
            <person name="Hu Y."/>
            <person name="Wan P."/>
            <person name="Li L."/>
            <person name="Deng X."/>
            <person name="Kuang T."/>
            <person name="Xiang C."/>
            <person name="Zhu J.K."/>
            <person name="Oliver M.J."/>
            <person name="He Y."/>
        </authorList>
    </citation>
    <scope>NUCLEOTIDE SEQUENCE [LARGE SCALE GENOMIC DNA]</scope>
    <source>
        <strain evidence="2">cv. XS01</strain>
    </source>
</reference>
<dbReference type="AlphaFoldDB" id="A0A2Z7A6P2"/>
<dbReference type="Proteomes" id="UP000250235">
    <property type="component" value="Unassembled WGS sequence"/>
</dbReference>
<organism evidence="1 2">
    <name type="scientific">Dorcoceras hygrometricum</name>
    <dbReference type="NCBI Taxonomy" id="472368"/>
    <lineage>
        <taxon>Eukaryota</taxon>
        <taxon>Viridiplantae</taxon>
        <taxon>Streptophyta</taxon>
        <taxon>Embryophyta</taxon>
        <taxon>Tracheophyta</taxon>
        <taxon>Spermatophyta</taxon>
        <taxon>Magnoliopsida</taxon>
        <taxon>eudicotyledons</taxon>
        <taxon>Gunneridae</taxon>
        <taxon>Pentapetalae</taxon>
        <taxon>asterids</taxon>
        <taxon>lamiids</taxon>
        <taxon>Lamiales</taxon>
        <taxon>Gesneriaceae</taxon>
        <taxon>Didymocarpoideae</taxon>
        <taxon>Trichosporeae</taxon>
        <taxon>Loxocarpinae</taxon>
        <taxon>Dorcoceras</taxon>
    </lineage>
</organism>
<protein>
    <submittedName>
        <fullName evidence="1">Uncharacterized protein</fullName>
    </submittedName>
</protein>
<evidence type="ECO:0000313" key="1">
    <source>
        <dbReference type="EMBL" id="KZV14645.1"/>
    </source>
</evidence>
<keyword evidence="2" id="KW-1185">Reference proteome</keyword>
<accession>A0A2Z7A6P2</accession>
<sequence length="98" mass="11266">MLTIVLDKDLEYTIVYVRCDSGYDGYHETRLIVTVRLLNQSLTEVENVEAREVLRSTQTSPLFPLRYTDTKNQIAFQTDQLDVRVGAQLAKLWRVGSS</sequence>
<evidence type="ECO:0000313" key="2">
    <source>
        <dbReference type="Proteomes" id="UP000250235"/>
    </source>
</evidence>
<gene>
    <name evidence="1" type="ORF">F511_41423</name>
</gene>